<reference evidence="1 2" key="1">
    <citation type="submission" date="2022-09" db="EMBL/GenBank/DDBJ databases">
        <authorList>
            <person name="Kop L."/>
        </authorList>
    </citation>
    <scope>NUCLEOTIDE SEQUENCE [LARGE SCALE GENOMIC DNA]</scope>
    <source>
        <strain evidence="1 2">347</strain>
    </source>
</reference>
<evidence type="ECO:0000313" key="2">
    <source>
        <dbReference type="Proteomes" id="UP001157733"/>
    </source>
</evidence>
<name>A0ABM9HGY6_9BACT</name>
<sequence length="61" mass="6949">MGVGKAHYHILDIEQSNLYNILYKFDIKEESTADYAFESVESGVADAPRSRGKPISSRWRT</sequence>
<proteinExistence type="predicted"/>
<evidence type="ECO:0000313" key="1">
    <source>
        <dbReference type="EMBL" id="CAI2719582.1"/>
    </source>
</evidence>
<keyword evidence="2" id="KW-1185">Reference proteome</keyword>
<dbReference type="Proteomes" id="UP001157733">
    <property type="component" value="Chromosome"/>
</dbReference>
<protein>
    <submittedName>
        <fullName evidence="1">Uncharacterized protein</fullName>
    </submittedName>
</protein>
<organism evidence="1 2">
    <name type="scientific">Nitrospina watsonii</name>
    <dbReference type="NCBI Taxonomy" id="1323948"/>
    <lineage>
        <taxon>Bacteria</taxon>
        <taxon>Pseudomonadati</taxon>
        <taxon>Nitrospinota/Tectimicrobiota group</taxon>
        <taxon>Nitrospinota</taxon>
        <taxon>Nitrospinia</taxon>
        <taxon>Nitrospinales</taxon>
        <taxon>Nitrospinaceae</taxon>
        <taxon>Nitrospina</taxon>
    </lineage>
</organism>
<accession>A0ABM9HGY6</accession>
<dbReference type="EMBL" id="OX336137">
    <property type="protein sequence ID" value="CAI2719582.1"/>
    <property type="molecule type" value="Genomic_DNA"/>
</dbReference>
<gene>
    <name evidence="1" type="ORF">NSPWAT_2726</name>
</gene>